<evidence type="ECO:0000256" key="1">
    <source>
        <dbReference type="ARBA" id="ARBA00008061"/>
    </source>
</evidence>
<feature type="domain" description="Glycosyl hydrolase family 13 catalytic" evidence="4">
    <location>
        <begin position="25"/>
        <end position="408"/>
    </location>
</feature>
<organism evidence="5 6">
    <name type="scientific">Candidatus Doudnabacteria bacterium CG10_big_fil_rev_8_21_14_0_10_41_10</name>
    <dbReference type="NCBI Taxonomy" id="1974551"/>
    <lineage>
        <taxon>Bacteria</taxon>
        <taxon>Candidatus Doudnaibacteriota</taxon>
    </lineage>
</organism>
<gene>
    <name evidence="5" type="ORF">COT91_04050</name>
</gene>
<evidence type="ECO:0000313" key="5">
    <source>
        <dbReference type="EMBL" id="PIR96922.1"/>
    </source>
</evidence>
<dbReference type="GO" id="GO:0009313">
    <property type="term" value="P:oligosaccharide catabolic process"/>
    <property type="evidence" value="ECO:0007669"/>
    <property type="project" value="TreeGrafter"/>
</dbReference>
<sequence length="546" mass="63151">MQIKDSLQKKHNLKKNWSRQAVLYQIYPRSFKDTNKDGIGDLLGIINKLDYLNDGTKNSLGIEAIWLSPIYQSPQADFGYDISDYRVIDPIFGDLKIFKKLLDEAHSRGIKIIMDFVPNHTSVEHKWFKESRLSKNNPKRDWYIWRDGGKDKPPNNWLSVFGGSAWEFDKTTGQYYMHSFLKQQADLNWRNEKVRTAMLGVLDFWLDFGVDGFRTDAVYHLIKDKDFKDDPKNPNYAPGSDDPYDQFLHVNSQDHEPTLDNIKAFCNLLGAHHNKFLVSEAYLDLPEMQKMYQACENNLHAPFNFNLITTPWMATEYKKFIDEFEKSLSPSQWPNYVMGNHDRPRIAHRLGRQRARIVAMLLMTLRGMPLIYYGDELGMEGIDISMDDCLDPFARNVPGLGLGRDPERSPMQWDDTKNAGFTTGKPWLPVEKEFKKTNVKVESSDKKSLLNLYKTLIHFRKSSPALLAGKYVPLDSGNNQVYVFKRESREEKMLVVLNFSDKLQLVSFKIPIAKFVLNTGLDIKEGTKINLKELTLKPNEGHLFAV</sequence>
<reference evidence="6" key="1">
    <citation type="submission" date="2017-09" db="EMBL/GenBank/DDBJ databases">
        <title>Depth-based differentiation of microbial function through sediment-hosted aquifers and enrichment of novel symbionts in the deep terrestrial subsurface.</title>
        <authorList>
            <person name="Probst A.J."/>
            <person name="Ladd B."/>
            <person name="Jarett J.K."/>
            <person name="Geller-Mcgrath D.E."/>
            <person name="Sieber C.M.K."/>
            <person name="Emerson J.B."/>
            <person name="Anantharaman K."/>
            <person name="Thomas B.C."/>
            <person name="Malmstrom R."/>
            <person name="Stieglmeier M."/>
            <person name="Klingl A."/>
            <person name="Woyke T."/>
            <person name="Ryan C.M."/>
            <person name="Banfield J.F."/>
        </authorList>
    </citation>
    <scope>NUCLEOTIDE SEQUENCE [LARGE SCALE GENOMIC DNA]</scope>
</reference>
<dbReference type="Gene3D" id="3.90.400.10">
    <property type="entry name" value="Oligo-1,6-glucosidase, Domain 2"/>
    <property type="match status" value="1"/>
</dbReference>
<dbReference type="SUPFAM" id="SSF51011">
    <property type="entry name" value="Glycosyl hydrolase domain"/>
    <property type="match status" value="1"/>
</dbReference>
<keyword evidence="3" id="KW-0326">Glycosidase</keyword>
<dbReference type="InterPro" id="IPR013780">
    <property type="entry name" value="Glyco_hydro_b"/>
</dbReference>
<dbReference type="SMART" id="SM00642">
    <property type="entry name" value="Aamy"/>
    <property type="match status" value="1"/>
</dbReference>
<dbReference type="AlphaFoldDB" id="A0A2H0VCT9"/>
<dbReference type="EMBL" id="PFAJ01000053">
    <property type="protein sequence ID" value="PIR96922.1"/>
    <property type="molecule type" value="Genomic_DNA"/>
</dbReference>
<dbReference type="InterPro" id="IPR045857">
    <property type="entry name" value="O16G_dom_2"/>
</dbReference>
<keyword evidence="2" id="KW-0378">Hydrolase</keyword>
<dbReference type="InterPro" id="IPR006047">
    <property type="entry name" value="GH13_cat_dom"/>
</dbReference>
<evidence type="ECO:0000256" key="2">
    <source>
        <dbReference type="ARBA" id="ARBA00022801"/>
    </source>
</evidence>
<dbReference type="PANTHER" id="PTHR10357">
    <property type="entry name" value="ALPHA-AMYLASE FAMILY MEMBER"/>
    <property type="match status" value="1"/>
</dbReference>
<protein>
    <submittedName>
        <fullName evidence="5">Alpha-amylase</fullName>
    </submittedName>
</protein>
<name>A0A2H0VCT9_9BACT</name>
<evidence type="ECO:0000256" key="3">
    <source>
        <dbReference type="ARBA" id="ARBA00023295"/>
    </source>
</evidence>
<dbReference type="Proteomes" id="UP000230557">
    <property type="component" value="Unassembled WGS sequence"/>
</dbReference>
<dbReference type="Gene3D" id="2.60.40.1180">
    <property type="entry name" value="Golgi alpha-mannosidase II"/>
    <property type="match status" value="1"/>
</dbReference>
<dbReference type="Gene3D" id="3.20.20.80">
    <property type="entry name" value="Glycosidases"/>
    <property type="match status" value="1"/>
</dbReference>
<evidence type="ECO:0000259" key="4">
    <source>
        <dbReference type="SMART" id="SM00642"/>
    </source>
</evidence>
<evidence type="ECO:0000313" key="6">
    <source>
        <dbReference type="Proteomes" id="UP000230557"/>
    </source>
</evidence>
<accession>A0A2H0VCT9</accession>
<proteinExistence type="inferred from homology"/>
<dbReference type="PANTHER" id="PTHR10357:SF179">
    <property type="entry name" value="NEUTRAL AND BASIC AMINO ACID TRANSPORT PROTEIN RBAT"/>
    <property type="match status" value="1"/>
</dbReference>
<dbReference type="GO" id="GO:0004556">
    <property type="term" value="F:alpha-amylase activity"/>
    <property type="evidence" value="ECO:0007669"/>
    <property type="project" value="TreeGrafter"/>
</dbReference>
<dbReference type="FunFam" id="3.90.400.10:FF:000002">
    <property type="entry name" value="Sucrose isomerase"/>
    <property type="match status" value="1"/>
</dbReference>
<comment type="caution">
    <text evidence="5">The sequence shown here is derived from an EMBL/GenBank/DDBJ whole genome shotgun (WGS) entry which is preliminary data.</text>
</comment>
<dbReference type="SUPFAM" id="SSF51445">
    <property type="entry name" value="(Trans)glycosidases"/>
    <property type="match status" value="1"/>
</dbReference>
<dbReference type="Pfam" id="PF00128">
    <property type="entry name" value="Alpha-amylase"/>
    <property type="match status" value="1"/>
</dbReference>
<dbReference type="InterPro" id="IPR017853">
    <property type="entry name" value="GH"/>
</dbReference>
<comment type="similarity">
    <text evidence="1">Belongs to the glycosyl hydrolase 13 family.</text>
</comment>